<dbReference type="EMBL" id="KN833742">
    <property type="protein sequence ID" value="KIK22220.1"/>
    <property type="molecule type" value="Genomic_DNA"/>
</dbReference>
<dbReference type="AlphaFoldDB" id="A0A0C9YBT8"/>
<name>A0A0C9YBT8_9AGAM</name>
<sequence>MDGWATWTYLCISKASLSLKPRTIYLAYFITVAVWCTYSTESAGAIFPTLQFICEALRSCVRGLSESGVVNQESCS</sequence>
<protein>
    <submittedName>
        <fullName evidence="1">Uncharacterized protein</fullName>
    </submittedName>
</protein>
<dbReference type="Proteomes" id="UP000054018">
    <property type="component" value="Unassembled WGS sequence"/>
</dbReference>
<proteinExistence type="predicted"/>
<gene>
    <name evidence="1" type="ORF">PISMIDRAFT_510978</name>
</gene>
<reference evidence="1 2" key="1">
    <citation type="submission" date="2014-04" db="EMBL/GenBank/DDBJ databases">
        <authorList>
            <consortium name="DOE Joint Genome Institute"/>
            <person name="Kuo A."/>
            <person name="Kohler A."/>
            <person name="Costa M.D."/>
            <person name="Nagy L.G."/>
            <person name="Floudas D."/>
            <person name="Copeland A."/>
            <person name="Barry K.W."/>
            <person name="Cichocki N."/>
            <person name="Veneault-Fourrey C."/>
            <person name="LaButti K."/>
            <person name="Lindquist E.A."/>
            <person name="Lipzen A."/>
            <person name="Lundell T."/>
            <person name="Morin E."/>
            <person name="Murat C."/>
            <person name="Sun H."/>
            <person name="Tunlid A."/>
            <person name="Henrissat B."/>
            <person name="Grigoriev I.V."/>
            <person name="Hibbett D.S."/>
            <person name="Martin F."/>
            <person name="Nordberg H.P."/>
            <person name="Cantor M.N."/>
            <person name="Hua S.X."/>
        </authorList>
    </citation>
    <scope>NUCLEOTIDE SEQUENCE [LARGE SCALE GENOMIC DNA]</scope>
    <source>
        <strain evidence="1 2">441</strain>
    </source>
</reference>
<organism evidence="1 2">
    <name type="scientific">Pisolithus microcarpus 441</name>
    <dbReference type="NCBI Taxonomy" id="765257"/>
    <lineage>
        <taxon>Eukaryota</taxon>
        <taxon>Fungi</taxon>
        <taxon>Dikarya</taxon>
        <taxon>Basidiomycota</taxon>
        <taxon>Agaricomycotina</taxon>
        <taxon>Agaricomycetes</taxon>
        <taxon>Agaricomycetidae</taxon>
        <taxon>Boletales</taxon>
        <taxon>Sclerodermatineae</taxon>
        <taxon>Pisolithaceae</taxon>
        <taxon>Pisolithus</taxon>
    </lineage>
</organism>
<keyword evidence="2" id="KW-1185">Reference proteome</keyword>
<reference evidence="2" key="2">
    <citation type="submission" date="2015-01" db="EMBL/GenBank/DDBJ databases">
        <title>Evolutionary Origins and Diversification of the Mycorrhizal Mutualists.</title>
        <authorList>
            <consortium name="DOE Joint Genome Institute"/>
            <consortium name="Mycorrhizal Genomics Consortium"/>
            <person name="Kohler A."/>
            <person name="Kuo A."/>
            <person name="Nagy L.G."/>
            <person name="Floudas D."/>
            <person name="Copeland A."/>
            <person name="Barry K.W."/>
            <person name="Cichocki N."/>
            <person name="Veneault-Fourrey C."/>
            <person name="LaButti K."/>
            <person name="Lindquist E.A."/>
            <person name="Lipzen A."/>
            <person name="Lundell T."/>
            <person name="Morin E."/>
            <person name="Murat C."/>
            <person name="Riley R."/>
            <person name="Ohm R."/>
            <person name="Sun H."/>
            <person name="Tunlid A."/>
            <person name="Henrissat B."/>
            <person name="Grigoriev I.V."/>
            <person name="Hibbett D.S."/>
            <person name="Martin F."/>
        </authorList>
    </citation>
    <scope>NUCLEOTIDE SEQUENCE [LARGE SCALE GENOMIC DNA]</scope>
    <source>
        <strain evidence="2">441</strain>
    </source>
</reference>
<accession>A0A0C9YBT8</accession>
<evidence type="ECO:0000313" key="2">
    <source>
        <dbReference type="Proteomes" id="UP000054018"/>
    </source>
</evidence>
<dbReference type="HOGENOM" id="CLU_2655451_0_0_1"/>
<evidence type="ECO:0000313" key="1">
    <source>
        <dbReference type="EMBL" id="KIK22220.1"/>
    </source>
</evidence>